<comment type="caution">
    <text evidence="1">The sequence shown here is derived from an EMBL/GenBank/DDBJ whole genome shotgun (WGS) entry which is preliminary data.</text>
</comment>
<sequence>MQNYSDRQGATEVESSDVASWTVSGWVLHLRKNMGLRRQAASHLQHPRGPAEVSRLLSVSDARVWSVDMEEMSFMEEEGGRLSLLFTAAPVLRESTAAGGYNVKESWQRRVQKYNQISVKYS</sequence>
<keyword evidence="2" id="KW-1185">Reference proteome</keyword>
<organism evidence="1 2">
    <name type="scientific">Nibea albiflora</name>
    <name type="common">Yellow drum</name>
    <name type="synonym">Corvina albiflora</name>
    <dbReference type="NCBI Taxonomy" id="240163"/>
    <lineage>
        <taxon>Eukaryota</taxon>
        <taxon>Metazoa</taxon>
        <taxon>Chordata</taxon>
        <taxon>Craniata</taxon>
        <taxon>Vertebrata</taxon>
        <taxon>Euteleostomi</taxon>
        <taxon>Actinopterygii</taxon>
        <taxon>Neopterygii</taxon>
        <taxon>Teleostei</taxon>
        <taxon>Neoteleostei</taxon>
        <taxon>Acanthomorphata</taxon>
        <taxon>Eupercaria</taxon>
        <taxon>Sciaenidae</taxon>
        <taxon>Nibea</taxon>
    </lineage>
</organism>
<gene>
    <name evidence="1" type="ORF">GBF38_009993</name>
</gene>
<accession>A0ACB7F9D9</accession>
<protein>
    <submittedName>
        <fullName evidence="1">Uncharacterized protein</fullName>
    </submittedName>
</protein>
<evidence type="ECO:0000313" key="2">
    <source>
        <dbReference type="Proteomes" id="UP000805704"/>
    </source>
</evidence>
<dbReference type="EMBL" id="CM024803">
    <property type="protein sequence ID" value="KAG8010786.1"/>
    <property type="molecule type" value="Genomic_DNA"/>
</dbReference>
<reference evidence="1" key="1">
    <citation type="submission" date="2020-04" db="EMBL/GenBank/DDBJ databases">
        <title>A chromosome-scale assembly and high-density genetic map of the yellow drum (Nibea albiflora) genome.</title>
        <authorList>
            <person name="Xu D."/>
            <person name="Zhang W."/>
            <person name="Chen R."/>
            <person name="Tan P."/>
            <person name="Wang L."/>
            <person name="Song H."/>
            <person name="Tian L."/>
            <person name="Zhu Q."/>
            <person name="Wang B."/>
        </authorList>
    </citation>
    <scope>NUCLEOTIDE SEQUENCE</scope>
    <source>
        <strain evidence="1">ZJHYS-2018</strain>
    </source>
</reference>
<evidence type="ECO:0000313" key="1">
    <source>
        <dbReference type="EMBL" id="KAG8010786.1"/>
    </source>
</evidence>
<proteinExistence type="predicted"/>
<dbReference type="Proteomes" id="UP000805704">
    <property type="component" value="Chromosome 15"/>
</dbReference>
<name>A0ACB7F9D9_NIBAL</name>